<evidence type="ECO:0000313" key="3">
    <source>
        <dbReference type="Proteomes" id="UP000246740"/>
    </source>
</evidence>
<accession>A0A317XUB0</accession>
<keyword evidence="1" id="KW-0812">Transmembrane</keyword>
<dbReference type="InParanoid" id="A0A317XUB0"/>
<sequence length="84" mass="9038">MQVLITIMSIVPLSVVTSVSFLPSLASSRLVSNRSVSVCFSFGSLKAWSLYPLVLSLSLSLILSPTFSFDSDAGVFFVFLLGRS</sequence>
<keyword evidence="3" id="KW-1185">Reference proteome</keyword>
<reference evidence="2 3" key="1">
    <citation type="journal article" date="2018" name="Mol. Biol. Evol.">
        <title>Broad Genomic Sampling Reveals a Smut Pathogenic Ancestry of the Fungal Clade Ustilaginomycotina.</title>
        <authorList>
            <person name="Kijpornyongpan T."/>
            <person name="Mondo S.J."/>
            <person name="Barry K."/>
            <person name="Sandor L."/>
            <person name="Lee J."/>
            <person name="Lipzen A."/>
            <person name="Pangilinan J."/>
            <person name="LaButti K."/>
            <person name="Hainaut M."/>
            <person name="Henrissat B."/>
            <person name="Grigoriev I.V."/>
            <person name="Spatafora J.W."/>
            <person name="Aime M.C."/>
        </authorList>
    </citation>
    <scope>NUCLEOTIDE SEQUENCE [LARGE SCALE GENOMIC DNA]</scope>
    <source>
        <strain evidence="2 3">MCA 3645</strain>
    </source>
</reference>
<evidence type="ECO:0000256" key="1">
    <source>
        <dbReference type="SAM" id="Phobius"/>
    </source>
</evidence>
<keyword evidence="1" id="KW-1133">Transmembrane helix</keyword>
<proteinExistence type="predicted"/>
<feature type="transmembrane region" description="Helical" evidence="1">
    <location>
        <begin position="50"/>
        <end position="81"/>
    </location>
</feature>
<dbReference type="Proteomes" id="UP000246740">
    <property type="component" value="Unassembled WGS sequence"/>
</dbReference>
<evidence type="ECO:0000313" key="2">
    <source>
        <dbReference type="EMBL" id="PWZ01857.1"/>
    </source>
</evidence>
<protein>
    <submittedName>
        <fullName evidence="2">Uncharacterized protein</fullName>
    </submittedName>
</protein>
<gene>
    <name evidence="2" type="ORF">BCV70DRAFT_52413</name>
</gene>
<dbReference type="EMBL" id="KZ819189">
    <property type="protein sequence ID" value="PWZ01857.1"/>
    <property type="molecule type" value="Genomic_DNA"/>
</dbReference>
<dbReference type="AlphaFoldDB" id="A0A317XUB0"/>
<organism evidence="2 3">
    <name type="scientific">Testicularia cyperi</name>
    <dbReference type="NCBI Taxonomy" id="1882483"/>
    <lineage>
        <taxon>Eukaryota</taxon>
        <taxon>Fungi</taxon>
        <taxon>Dikarya</taxon>
        <taxon>Basidiomycota</taxon>
        <taxon>Ustilaginomycotina</taxon>
        <taxon>Ustilaginomycetes</taxon>
        <taxon>Ustilaginales</taxon>
        <taxon>Anthracoideaceae</taxon>
        <taxon>Testicularia</taxon>
    </lineage>
</organism>
<keyword evidence="1" id="KW-0472">Membrane</keyword>
<name>A0A317XUB0_9BASI</name>